<reference evidence="2" key="1">
    <citation type="journal article" date="2014" name="Genome Announc.">
        <title>Genome sequence and annotation of Acremonium chrysogenum, producer of the beta-lactam antibiotic cephalosporin C.</title>
        <authorList>
            <person name="Terfehr D."/>
            <person name="Dahlmann T.A."/>
            <person name="Specht T."/>
            <person name="Zadra I."/>
            <person name="Kuernsteiner H."/>
            <person name="Kueck U."/>
        </authorList>
    </citation>
    <scope>NUCLEOTIDE SEQUENCE [LARGE SCALE GENOMIC DNA]</scope>
    <source>
        <strain evidence="2">ATCC 11550 / CBS 779.69 / DSM 880 / IAM 14645 / JCM 23072 / IMI 49137</strain>
    </source>
</reference>
<evidence type="ECO:0000313" key="1">
    <source>
        <dbReference type="EMBL" id="KFH46855.1"/>
    </source>
</evidence>
<dbReference type="EMBL" id="JPKY01000015">
    <property type="protein sequence ID" value="KFH46855.1"/>
    <property type="molecule type" value="Genomic_DNA"/>
</dbReference>
<dbReference type="AlphaFoldDB" id="A0A086TBX3"/>
<organism evidence="1 2">
    <name type="scientific">Hapsidospora chrysogenum (strain ATCC 11550 / CBS 779.69 / DSM 880 / IAM 14645 / JCM 23072 / IMI 49137)</name>
    <name type="common">Acremonium chrysogenum</name>
    <dbReference type="NCBI Taxonomy" id="857340"/>
    <lineage>
        <taxon>Eukaryota</taxon>
        <taxon>Fungi</taxon>
        <taxon>Dikarya</taxon>
        <taxon>Ascomycota</taxon>
        <taxon>Pezizomycotina</taxon>
        <taxon>Sordariomycetes</taxon>
        <taxon>Hypocreomycetidae</taxon>
        <taxon>Hypocreales</taxon>
        <taxon>Bionectriaceae</taxon>
        <taxon>Hapsidospora</taxon>
    </lineage>
</organism>
<keyword evidence="2" id="KW-1185">Reference proteome</keyword>
<dbReference type="STRING" id="857340.A0A086TBX3"/>
<accession>A0A086TBX3</accession>
<gene>
    <name evidence="1" type="ORF">ACRE_023330</name>
</gene>
<protein>
    <submittedName>
        <fullName evidence="1">Uncharacterized protein</fullName>
    </submittedName>
</protein>
<dbReference type="Proteomes" id="UP000029964">
    <property type="component" value="Unassembled WGS sequence"/>
</dbReference>
<sequence>MAHDGEGAKLASCRSHAILDNLRASVNGGTNKGPLKETHMQELDQVAERHLREEQSPTLAICGRHLPLLYRIASILVSPPHLFALLVIDLDGRFDATRLSCSDTDARHIYVHRPPRPSSYGCSAAEDAADEGGWDSGTDAGQLRSMIAEAGSFMLYGAGAAPSASRRWWGTAVVGGPGVGDIAAGWKGWLRVYREPVQAFALGMSAEEALERRSARQEAVDAAGWAAESRWGGFVFKDS</sequence>
<dbReference type="OrthoDB" id="3596146at2759"/>
<comment type="caution">
    <text evidence="1">The sequence shown here is derived from an EMBL/GenBank/DDBJ whole genome shotgun (WGS) entry which is preliminary data.</text>
</comment>
<evidence type="ECO:0000313" key="2">
    <source>
        <dbReference type="Proteomes" id="UP000029964"/>
    </source>
</evidence>
<name>A0A086TBX3_HAPC1</name>
<proteinExistence type="predicted"/>
<dbReference type="HOGENOM" id="CLU_070655_1_0_1"/>